<gene>
    <name evidence="2" type="ORF">NA57DRAFT_54059</name>
</gene>
<evidence type="ECO:0000313" key="3">
    <source>
        <dbReference type="Proteomes" id="UP000799772"/>
    </source>
</evidence>
<dbReference type="OrthoDB" id="5071280at2759"/>
<feature type="region of interest" description="Disordered" evidence="1">
    <location>
        <begin position="121"/>
        <end position="161"/>
    </location>
</feature>
<dbReference type="EMBL" id="ML978123">
    <property type="protein sequence ID" value="KAF2102132.1"/>
    <property type="molecule type" value="Genomic_DNA"/>
</dbReference>
<evidence type="ECO:0000313" key="2">
    <source>
        <dbReference type="EMBL" id="KAF2102132.1"/>
    </source>
</evidence>
<protein>
    <submittedName>
        <fullName evidence="2">Uncharacterized protein</fullName>
    </submittedName>
</protein>
<proteinExistence type="predicted"/>
<comment type="caution">
    <text evidence="2">The sequence shown here is derived from an EMBL/GenBank/DDBJ whole genome shotgun (WGS) entry which is preliminary data.</text>
</comment>
<dbReference type="InterPro" id="IPR022190">
    <property type="entry name" value="DUF3716"/>
</dbReference>
<accession>A0A9P4MC69</accession>
<dbReference type="Proteomes" id="UP000799772">
    <property type="component" value="Unassembled WGS sequence"/>
</dbReference>
<organism evidence="2 3">
    <name type="scientific">Rhizodiscina lignyota</name>
    <dbReference type="NCBI Taxonomy" id="1504668"/>
    <lineage>
        <taxon>Eukaryota</taxon>
        <taxon>Fungi</taxon>
        <taxon>Dikarya</taxon>
        <taxon>Ascomycota</taxon>
        <taxon>Pezizomycotina</taxon>
        <taxon>Dothideomycetes</taxon>
        <taxon>Pleosporomycetidae</taxon>
        <taxon>Aulographales</taxon>
        <taxon>Rhizodiscinaceae</taxon>
        <taxon>Rhizodiscina</taxon>
    </lineage>
</organism>
<name>A0A9P4MC69_9PEZI</name>
<dbReference type="AlphaFoldDB" id="A0A9P4MC69"/>
<sequence>MALHNFNSNRRLKLKATTTDEDDFLIATTGGEKGRTIPAERESYARTFEAVLIQAVGAKGKPCTLCQPVERSPDGHGPFASCIYVKGWFSNVCGNCRYDDYGAQCSLRQEVGESMLIREVRNDQKNKETKEVAADKRGTASPKGRRGYNFRVAKRPKRYSK</sequence>
<feature type="compositionally biased region" description="Basic and acidic residues" evidence="1">
    <location>
        <begin position="121"/>
        <end position="138"/>
    </location>
</feature>
<feature type="compositionally biased region" description="Basic residues" evidence="1">
    <location>
        <begin position="143"/>
        <end position="161"/>
    </location>
</feature>
<reference evidence="2" key="1">
    <citation type="journal article" date="2020" name="Stud. Mycol.">
        <title>101 Dothideomycetes genomes: a test case for predicting lifestyles and emergence of pathogens.</title>
        <authorList>
            <person name="Haridas S."/>
            <person name="Albert R."/>
            <person name="Binder M."/>
            <person name="Bloem J."/>
            <person name="Labutti K."/>
            <person name="Salamov A."/>
            <person name="Andreopoulos B."/>
            <person name="Baker S."/>
            <person name="Barry K."/>
            <person name="Bills G."/>
            <person name="Bluhm B."/>
            <person name="Cannon C."/>
            <person name="Castanera R."/>
            <person name="Culley D."/>
            <person name="Daum C."/>
            <person name="Ezra D."/>
            <person name="Gonzalez J."/>
            <person name="Henrissat B."/>
            <person name="Kuo A."/>
            <person name="Liang C."/>
            <person name="Lipzen A."/>
            <person name="Lutzoni F."/>
            <person name="Magnuson J."/>
            <person name="Mondo S."/>
            <person name="Nolan M."/>
            <person name="Ohm R."/>
            <person name="Pangilinan J."/>
            <person name="Park H.-J."/>
            <person name="Ramirez L."/>
            <person name="Alfaro M."/>
            <person name="Sun H."/>
            <person name="Tritt A."/>
            <person name="Yoshinaga Y."/>
            <person name="Zwiers L.-H."/>
            <person name="Turgeon B."/>
            <person name="Goodwin S."/>
            <person name="Spatafora J."/>
            <person name="Crous P."/>
            <person name="Grigoriev I."/>
        </authorList>
    </citation>
    <scope>NUCLEOTIDE SEQUENCE</scope>
    <source>
        <strain evidence="2">CBS 133067</strain>
    </source>
</reference>
<dbReference type="Pfam" id="PF12511">
    <property type="entry name" value="DUF3716"/>
    <property type="match status" value="1"/>
</dbReference>
<keyword evidence="3" id="KW-1185">Reference proteome</keyword>
<evidence type="ECO:0000256" key="1">
    <source>
        <dbReference type="SAM" id="MobiDB-lite"/>
    </source>
</evidence>